<dbReference type="AlphaFoldDB" id="A0A162PP75"/>
<name>A0A162PP75_9BACL</name>
<keyword evidence="2" id="KW-1185">Reference proteome</keyword>
<accession>A0A162PP75</accession>
<comment type="caution">
    <text evidence="1">The sequence shown here is derived from an EMBL/GenBank/DDBJ whole genome shotgun (WGS) entry which is preliminary data.</text>
</comment>
<reference evidence="1 2" key="1">
    <citation type="submission" date="2016-03" db="EMBL/GenBank/DDBJ databases">
        <title>Draft genome sequence of Paenibacillus glacialis DSM 22343.</title>
        <authorList>
            <person name="Shin S.-K."/>
            <person name="Yi H."/>
        </authorList>
    </citation>
    <scope>NUCLEOTIDE SEQUENCE [LARGE SCALE GENOMIC DNA]</scope>
    <source>
        <strain evidence="1 2">DSM 22343</strain>
    </source>
</reference>
<dbReference type="STRING" id="494026.PGLA_23280"/>
<gene>
    <name evidence="1" type="ORF">PGLA_23280</name>
</gene>
<proteinExistence type="predicted"/>
<dbReference type="Proteomes" id="UP000076967">
    <property type="component" value="Unassembled WGS sequence"/>
</dbReference>
<organism evidence="1 2">
    <name type="scientific">Paenibacillus glacialis</name>
    <dbReference type="NCBI Taxonomy" id="494026"/>
    <lineage>
        <taxon>Bacteria</taxon>
        <taxon>Bacillati</taxon>
        <taxon>Bacillota</taxon>
        <taxon>Bacilli</taxon>
        <taxon>Bacillales</taxon>
        <taxon>Paenibacillaceae</taxon>
        <taxon>Paenibacillus</taxon>
    </lineage>
</organism>
<evidence type="ECO:0000313" key="1">
    <source>
        <dbReference type="EMBL" id="OAB33850.1"/>
    </source>
</evidence>
<sequence length="66" mass="7366">MVVKPKSKKPVQPKTEKVRREMKLVTSQVCEVCKTPCSDGIHYRERMRVPGAIGKGIPCILTKPSS</sequence>
<dbReference type="EMBL" id="LVJH01000070">
    <property type="protein sequence ID" value="OAB33850.1"/>
    <property type="molecule type" value="Genomic_DNA"/>
</dbReference>
<evidence type="ECO:0000313" key="2">
    <source>
        <dbReference type="Proteomes" id="UP000076967"/>
    </source>
</evidence>
<protein>
    <submittedName>
        <fullName evidence="1">Uncharacterized protein</fullName>
    </submittedName>
</protein>